<dbReference type="KEGG" id="fpf:DCC35_18535"/>
<evidence type="ECO:0000313" key="6">
    <source>
        <dbReference type="EMBL" id="QCK16581.1"/>
    </source>
</evidence>
<dbReference type="EMBL" id="CP028923">
    <property type="protein sequence ID" value="QCK16581.1"/>
    <property type="molecule type" value="Genomic_DNA"/>
</dbReference>
<organism evidence="6 7">
    <name type="scientific">Mangrovivirga cuniculi</name>
    <dbReference type="NCBI Taxonomy" id="2715131"/>
    <lineage>
        <taxon>Bacteria</taxon>
        <taxon>Pseudomonadati</taxon>
        <taxon>Bacteroidota</taxon>
        <taxon>Cytophagia</taxon>
        <taxon>Cytophagales</taxon>
        <taxon>Mangrovivirgaceae</taxon>
        <taxon>Mangrovivirga</taxon>
    </lineage>
</organism>
<proteinExistence type="predicted"/>
<dbReference type="GO" id="GO:0046872">
    <property type="term" value="F:metal ion binding"/>
    <property type="evidence" value="ECO:0007669"/>
    <property type="project" value="UniProtKB-KW"/>
</dbReference>
<dbReference type="AlphaFoldDB" id="A0A4D7JLX3"/>
<dbReference type="GO" id="GO:0020037">
    <property type="term" value="F:heme binding"/>
    <property type="evidence" value="ECO:0007669"/>
    <property type="project" value="InterPro"/>
</dbReference>
<dbReference type="InterPro" id="IPR009056">
    <property type="entry name" value="Cyt_c-like_dom"/>
</dbReference>
<dbReference type="GO" id="GO:0009055">
    <property type="term" value="F:electron transfer activity"/>
    <property type="evidence" value="ECO:0007669"/>
    <property type="project" value="InterPro"/>
</dbReference>
<protein>
    <recommendedName>
        <fullName evidence="5">Cytochrome c domain-containing protein</fullName>
    </recommendedName>
</protein>
<evidence type="ECO:0000256" key="1">
    <source>
        <dbReference type="ARBA" id="ARBA00022617"/>
    </source>
</evidence>
<gene>
    <name evidence="6" type="ORF">DCC35_18535</name>
</gene>
<dbReference type="OrthoDB" id="9779283at2"/>
<evidence type="ECO:0000313" key="7">
    <source>
        <dbReference type="Proteomes" id="UP000298616"/>
    </source>
</evidence>
<keyword evidence="2" id="KW-0479">Metal-binding</keyword>
<keyword evidence="4" id="KW-1133">Transmembrane helix</keyword>
<keyword evidence="4" id="KW-0812">Transmembrane</keyword>
<evidence type="ECO:0000256" key="4">
    <source>
        <dbReference type="SAM" id="Phobius"/>
    </source>
</evidence>
<feature type="transmembrane region" description="Helical" evidence="4">
    <location>
        <begin position="14"/>
        <end position="35"/>
    </location>
</feature>
<dbReference type="Pfam" id="PF21342">
    <property type="entry name" value="SoxA-TsdA_cyt-c"/>
    <property type="match status" value="1"/>
</dbReference>
<feature type="domain" description="Cytochrome c" evidence="5">
    <location>
        <begin position="94"/>
        <end position="174"/>
    </location>
</feature>
<dbReference type="RefSeq" id="WP_137092172.1">
    <property type="nucleotide sequence ID" value="NZ_CP028923.1"/>
</dbReference>
<evidence type="ECO:0000259" key="5">
    <source>
        <dbReference type="Pfam" id="PF21342"/>
    </source>
</evidence>
<sequence>MQDRSKISSALQGLAYLLFSLSLLLVIGVLWVILAPPKAKLNEARSPQEWTPRSVELNLPKGKWGQMVKYGHDIITNTSRFIGPSAAKNKSFAGNNLSCNNCHLNAGKKIASGSFIGVYNRFPQFRGRENKIGTLEERINGCLERSMNGKKMPENTYEMKAIISYIQWLSEDLPPELEKNIKGIKK</sequence>
<keyword evidence="1" id="KW-0349">Heme</keyword>
<name>A0A4D7JLX3_9BACT</name>
<keyword evidence="4" id="KW-0472">Membrane</keyword>
<evidence type="ECO:0000256" key="3">
    <source>
        <dbReference type="ARBA" id="ARBA00023004"/>
    </source>
</evidence>
<keyword evidence="3" id="KW-0408">Iron</keyword>
<dbReference type="SUPFAM" id="SSF46626">
    <property type="entry name" value="Cytochrome c"/>
    <property type="match status" value="1"/>
</dbReference>
<reference evidence="6 7" key="1">
    <citation type="submission" date="2018-04" db="EMBL/GenBank/DDBJ databases">
        <title>Complete genome uncultured novel isolate.</title>
        <authorList>
            <person name="Merlino G."/>
        </authorList>
    </citation>
    <scope>NUCLEOTIDE SEQUENCE [LARGE SCALE GENOMIC DNA]</scope>
    <source>
        <strain evidence="7">R1DC9</strain>
    </source>
</reference>
<dbReference type="Gene3D" id="1.10.760.10">
    <property type="entry name" value="Cytochrome c-like domain"/>
    <property type="match status" value="1"/>
</dbReference>
<keyword evidence="7" id="KW-1185">Reference proteome</keyword>
<accession>A0A4D7JLX3</accession>
<dbReference type="InterPro" id="IPR036909">
    <property type="entry name" value="Cyt_c-like_dom_sf"/>
</dbReference>
<evidence type="ECO:0000256" key="2">
    <source>
        <dbReference type="ARBA" id="ARBA00022723"/>
    </source>
</evidence>
<dbReference type="Proteomes" id="UP000298616">
    <property type="component" value="Chromosome"/>
</dbReference>